<dbReference type="InterPro" id="IPR002646">
    <property type="entry name" value="PolA_pol_head_dom"/>
</dbReference>
<evidence type="ECO:0000256" key="1">
    <source>
        <dbReference type="ARBA" id="ARBA00007265"/>
    </source>
</evidence>
<gene>
    <name evidence="9" type="ORF">PAPYR_3789</name>
</gene>
<keyword evidence="4 5" id="KW-0694">RNA-binding</keyword>
<dbReference type="Proteomes" id="UP001141327">
    <property type="component" value="Unassembled WGS sequence"/>
</dbReference>
<evidence type="ECO:0000256" key="3">
    <source>
        <dbReference type="ARBA" id="ARBA00022741"/>
    </source>
</evidence>
<protein>
    <submittedName>
        <fullName evidence="9">CCA tRNA nucleotidyltransferase</fullName>
    </submittedName>
</protein>
<dbReference type="SUPFAM" id="SSF81301">
    <property type="entry name" value="Nucleotidyltransferase"/>
    <property type="match status" value="1"/>
</dbReference>
<dbReference type="CDD" id="cd05398">
    <property type="entry name" value="NT_ClassII-CCAase"/>
    <property type="match status" value="1"/>
</dbReference>
<keyword evidence="10" id="KW-1185">Reference proteome</keyword>
<dbReference type="Pfam" id="PF01743">
    <property type="entry name" value="PolyA_pol"/>
    <property type="match status" value="1"/>
</dbReference>
<dbReference type="PANTHER" id="PTHR13734">
    <property type="entry name" value="TRNA-NUCLEOTIDYLTRANSFERASE"/>
    <property type="match status" value="1"/>
</dbReference>
<dbReference type="InterPro" id="IPR032828">
    <property type="entry name" value="PolyA_RNA-bd"/>
</dbReference>
<dbReference type="Gene3D" id="1.10.3090.10">
    <property type="entry name" value="cca-adding enzyme, domain 2"/>
    <property type="match status" value="1"/>
</dbReference>
<evidence type="ECO:0000259" key="7">
    <source>
        <dbReference type="Pfam" id="PF01743"/>
    </source>
</evidence>
<evidence type="ECO:0000256" key="6">
    <source>
        <dbReference type="SAM" id="MobiDB-lite"/>
    </source>
</evidence>
<dbReference type="InterPro" id="IPR043519">
    <property type="entry name" value="NT_sf"/>
</dbReference>
<feature type="compositionally biased region" description="Low complexity" evidence="6">
    <location>
        <begin position="510"/>
        <end position="527"/>
    </location>
</feature>
<proteinExistence type="inferred from homology"/>
<dbReference type="Gene3D" id="3.30.460.10">
    <property type="entry name" value="Beta Polymerase, domain 2"/>
    <property type="match status" value="1"/>
</dbReference>
<feature type="domain" description="Poly A polymerase head" evidence="7">
    <location>
        <begin position="37"/>
        <end position="174"/>
    </location>
</feature>
<evidence type="ECO:0000259" key="8">
    <source>
        <dbReference type="Pfam" id="PF12627"/>
    </source>
</evidence>
<sequence>METPQVVPPAISLIQQERELFDVLLRTIKEGNLTTTLRVAGGWVRDKILGRENHDIDIAVDNMTGAQFAHLVNANLTQHGVPTKDVAVIAANPEQSKHLETARAKFLGIEVDLVNLRAETYADSRIPTVRMGTPLEDAQRRDLTINSLFYNINTGQVEDQTGMGLADLRAGLIRTPLPPMQTLLDDPLRALRAIRFAARFGFPMAEELRAALCDSRVKDALLTKISRERVGAELTGILEGPAPVLGFHHILDNGLADVVFVLPQGRLWSEAERRFGLRVAELIDPMTPRLAQPDTWVRSSVLLAALLSPFASQTFPAHKGRQLPVGRDVVRERLQLRAREADLVAHLHTDAIRLAGIVTGCATGPFERVPVGMALRAMGEHWHHALDLARCMEVAQLETGMVVLPPGAPGRPLEGLMSPAEAPAQRAPCVAQYEAFAQRVAAEGLGHVYDLKHLLDGQRLCQELAIGPGRAVGELLEREMEWQIAHPGEDEAAFRAWLQDEGAQLVGRARQQQPPRRTTKPMTVDRG</sequence>
<accession>A0ABQ8UP47</accession>
<reference evidence="9" key="1">
    <citation type="journal article" date="2022" name="bioRxiv">
        <title>Genomics of Preaxostyla Flagellates Illuminates Evolutionary Transitions and the Path Towards Mitochondrial Loss.</title>
        <authorList>
            <person name="Novak L.V.F."/>
            <person name="Treitli S.C."/>
            <person name="Pyrih J."/>
            <person name="Halakuc P."/>
            <person name="Pipaliya S.V."/>
            <person name="Vacek V."/>
            <person name="Brzon O."/>
            <person name="Soukal P."/>
            <person name="Eme L."/>
            <person name="Dacks J.B."/>
            <person name="Karnkowska A."/>
            <person name="Elias M."/>
            <person name="Hampl V."/>
        </authorList>
    </citation>
    <scope>NUCLEOTIDE SEQUENCE</scope>
    <source>
        <strain evidence="9">RCP-MX</strain>
    </source>
</reference>
<dbReference type="PANTHER" id="PTHR13734:SF5">
    <property type="entry name" value="CCA TRNA NUCLEOTIDYLTRANSFERASE, MITOCHONDRIAL"/>
    <property type="match status" value="1"/>
</dbReference>
<keyword evidence="3" id="KW-0547">Nucleotide-binding</keyword>
<comment type="similarity">
    <text evidence="1 5">Belongs to the tRNA nucleotidyltransferase/poly(A) polymerase family.</text>
</comment>
<evidence type="ECO:0000313" key="9">
    <source>
        <dbReference type="EMBL" id="KAJ4460068.1"/>
    </source>
</evidence>
<evidence type="ECO:0000256" key="5">
    <source>
        <dbReference type="RuleBase" id="RU003953"/>
    </source>
</evidence>
<feature type="region of interest" description="Disordered" evidence="6">
    <location>
        <begin position="506"/>
        <end position="527"/>
    </location>
</feature>
<organism evidence="9 10">
    <name type="scientific">Paratrimastix pyriformis</name>
    <dbReference type="NCBI Taxonomy" id="342808"/>
    <lineage>
        <taxon>Eukaryota</taxon>
        <taxon>Metamonada</taxon>
        <taxon>Preaxostyla</taxon>
        <taxon>Paratrimastigidae</taxon>
        <taxon>Paratrimastix</taxon>
    </lineage>
</organism>
<comment type="caution">
    <text evidence="9">The sequence shown here is derived from an EMBL/GenBank/DDBJ whole genome shotgun (WGS) entry which is preliminary data.</text>
</comment>
<dbReference type="Pfam" id="PF12627">
    <property type="entry name" value="PolyA_pol_RNAbd"/>
    <property type="match status" value="1"/>
</dbReference>
<name>A0ABQ8UP47_9EUKA</name>
<dbReference type="SUPFAM" id="SSF81891">
    <property type="entry name" value="Poly A polymerase C-terminal region-like"/>
    <property type="match status" value="1"/>
</dbReference>
<feature type="domain" description="tRNA nucleotidyltransferase/poly(A) polymerase RNA and SrmB- binding" evidence="8">
    <location>
        <begin position="201"/>
        <end position="260"/>
    </location>
</feature>
<evidence type="ECO:0000256" key="2">
    <source>
        <dbReference type="ARBA" id="ARBA00022679"/>
    </source>
</evidence>
<evidence type="ECO:0000313" key="10">
    <source>
        <dbReference type="Proteomes" id="UP001141327"/>
    </source>
</evidence>
<evidence type="ECO:0000256" key="4">
    <source>
        <dbReference type="ARBA" id="ARBA00022884"/>
    </source>
</evidence>
<keyword evidence="2 5" id="KW-0808">Transferase</keyword>
<dbReference type="EMBL" id="JAPMOS010000015">
    <property type="protein sequence ID" value="KAJ4460068.1"/>
    <property type="molecule type" value="Genomic_DNA"/>
</dbReference>